<accession>A0A0F9GFC0</accession>
<dbReference type="AlphaFoldDB" id="A0A0F9GFC0"/>
<evidence type="ECO:0000313" key="1">
    <source>
        <dbReference type="EMBL" id="KKL61837.1"/>
    </source>
</evidence>
<name>A0A0F9GFC0_9ZZZZ</name>
<feature type="non-terminal residue" evidence="1">
    <location>
        <position position="81"/>
    </location>
</feature>
<dbReference type="EMBL" id="LAZR01028689">
    <property type="protein sequence ID" value="KKL61837.1"/>
    <property type="molecule type" value="Genomic_DNA"/>
</dbReference>
<gene>
    <name evidence="1" type="ORF">LCGC14_2191290</name>
</gene>
<sequence>MSGHQTATIEDSVYFWFAANDTSGSGGDGATPLFDVREAGAAADAIPLLSGTPILLSHANYPAGCHEIAIAATAANGFAAD</sequence>
<proteinExistence type="predicted"/>
<comment type="caution">
    <text evidence="1">The sequence shown here is derived from an EMBL/GenBank/DDBJ whole genome shotgun (WGS) entry which is preliminary data.</text>
</comment>
<protein>
    <submittedName>
        <fullName evidence="1">Uncharacterized protein</fullName>
    </submittedName>
</protein>
<reference evidence="1" key="1">
    <citation type="journal article" date="2015" name="Nature">
        <title>Complex archaea that bridge the gap between prokaryotes and eukaryotes.</title>
        <authorList>
            <person name="Spang A."/>
            <person name="Saw J.H."/>
            <person name="Jorgensen S.L."/>
            <person name="Zaremba-Niedzwiedzka K."/>
            <person name="Martijn J."/>
            <person name="Lind A.E."/>
            <person name="van Eijk R."/>
            <person name="Schleper C."/>
            <person name="Guy L."/>
            <person name="Ettema T.J."/>
        </authorList>
    </citation>
    <scope>NUCLEOTIDE SEQUENCE</scope>
</reference>
<organism evidence="1">
    <name type="scientific">marine sediment metagenome</name>
    <dbReference type="NCBI Taxonomy" id="412755"/>
    <lineage>
        <taxon>unclassified sequences</taxon>
        <taxon>metagenomes</taxon>
        <taxon>ecological metagenomes</taxon>
    </lineage>
</organism>